<dbReference type="Proteomes" id="UP000321720">
    <property type="component" value="Unassembled WGS sequence"/>
</dbReference>
<keyword evidence="3" id="KW-1185">Reference proteome</keyword>
<dbReference type="RefSeq" id="WP_146841045.1">
    <property type="nucleotide sequence ID" value="NZ_BJWG01000001.1"/>
</dbReference>
<dbReference type="NCBIfam" id="TIGR02532">
    <property type="entry name" value="IV_pilin_GFxxxE"/>
    <property type="match status" value="1"/>
</dbReference>
<reference evidence="2 3" key="1">
    <citation type="submission" date="2019-07" db="EMBL/GenBank/DDBJ databases">
        <title>Whole genome shotgun sequence of Cellulomonas composti NBRC 100758.</title>
        <authorList>
            <person name="Hosoyama A."/>
            <person name="Uohara A."/>
            <person name="Ohji S."/>
            <person name="Ichikawa N."/>
        </authorList>
    </citation>
    <scope>NUCLEOTIDE SEQUENCE [LARGE SCALE GENOMIC DNA]</scope>
    <source>
        <strain evidence="2 3">NBRC 100758</strain>
    </source>
</reference>
<keyword evidence="1" id="KW-0812">Transmembrane</keyword>
<accession>A0A511J665</accession>
<dbReference type="EMBL" id="BJWG01000001">
    <property type="protein sequence ID" value="GEL93478.1"/>
    <property type="molecule type" value="Genomic_DNA"/>
</dbReference>
<dbReference type="InterPro" id="IPR012902">
    <property type="entry name" value="N_methyl_site"/>
</dbReference>
<protein>
    <recommendedName>
        <fullName evidence="4">Prepilin-type N-terminal cleavage/methylation domain-containing protein</fullName>
    </recommendedName>
</protein>
<organism evidence="2 3">
    <name type="scientific">Cellulomonas composti</name>
    <dbReference type="NCBI Taxonomy" id="266130"/>
    <lineage>
        <taxon>Bacteria</taxon>
        <taxon>Bacillati</taxon>
        <taxon>Actinomycetota</taxon>
        <taxon>Actinomycetes</taxon>
        <taxon>Micrococcales</taxon>
        <taxon>Cellulomonadaceae</taxon>
        <taxon>Cellulomonas</taxon>
    </lineage>
</organism>
<keyword evidence="1" id="KW-1133">Transmembrane helix</keyword>
<dbReference type="AlphaFoldDB" id="A0A511J665"/>
<dbReference type="OrthoDB" id="5244741at2"/>
<keyword evidence="1" id="KW-0472">Membrane</keyword>
<dbReference type="InterPro" id="IPR045584">
    <property type="entry name" value="Pilin-like"/>
</dbReference>
<proteinExistence type="predicted"/>
<dbReference type="SUPFAM" id="SSF54523">
    <property type="entry name" value="Pili subunits"/>
    <property type="match status" value="1"/>
</dbReference>
<evidence type="ECO:0008006" key="4">
    <source>
        <dbReference type="Google" id="ProtNLM"/>
    </source>
</evidence>
<evidence type="ECO:0000313" key="3">
    <source>
        <dbReference type="Proteomes" id="UP000321720"/>
    </source>
</evidence>
<comment type="caution">
    <text evidence="2">The sequence shown here is derived from an EMBL/GenBank/DDBJ whole genome shotgun (WGS) entry which is preliminary data.</text>
</comment>
<evidence type="ECO:0000256" key="1">
    <source>
        <dbReference type="SAM" id="Phobius"/>
    </source>
</evidence>
<dbReference type="Pfam" id="PF07963">
    <property type="entry name" value="N_methyl"/>
    <property type="match status" value="1"/>
</dbReference>
<sequence>MDTQAAGGRRASVLARWRASGTDGFTLVELLVAIVVLGALSMAVIGVILNAQAQSVVNRNRVAASNLAARELDMVRAVFSGSSTGPLTIANAGLQTNPNQFAGFVQGDPLVVDGTPYTVKRSVEWNITGSGASACEGGALVTYPSLGVSVTVTWPHMGGAAPIVQRAILTPDKKTGAQTTDSYIATKVTDQDANPLAGVAMGATGPGGSISYTDDTGCAVIKISPATTGSTYTVYVADSSYIDISGATNPSKTTGVLQRATIYSSASFQIAKPGTVKVVLQRADGTPLTAADVAGAQFTLVTSASSGASSSAVYTAAGVTTTLTKMWPTQYGAFFGTIPPLGGYAVVKLPPGGIITLDTEFATAEVDVDNLPNNPTSVLAVPAGTAATCPAGVGTATSVSGSSASLSLLPGTYDLYVFGEGYSCSPGPVAVPLASGPNDGIEWGTTKVRLTGAPAAGKVWALNKAASGLTSLATCPLTSGSAGTLAIDISNARSQDLELPAGVWYVYQTGGAATAACGSFPTANPVTLVYDTTTTVGWSNGTAGLTVTATWTTAGTAWNLYLVPPTVTTFTCGTTTPTVVAGVVAVTGGAKGGSLTGTVVRPGSGTDTWTAYAWRSGQTCKTTTFAVTPSTTTLTKSVSW</sequence>
<gene>
    <name evidence="2" type="ORF">CCO02nite_01360</name>
</gene>
<feature type="transmembrane region" description="Helical" evidence="1">
    <location>
        <begin position="30"/>
        <end position="51"/>
    </location>
</feature>
<name>A0A511J665_9CELL</name>
<evidence type="ECO:0000313" key="2">
    <source>
        <dbReference type="EMBL" id="GEL93478.1"/>
    </source>
</evidence>